<evidence type="ECO:0000313" key="2">
    <source>
        <dbReference type="EMBL" id="KAK0446966.1"/>
    </source>
</evidence>
<dbReference type="AlphaFoldDB" id="A0AA39JSD6"/>
<organism evidence="2 3">
    <name type="scientific">Armillaria tabescens</name>
    <name type="common">Ringless honey mushroom</name>
    <name type="synonym">Agaricus tabescens</name>
    <dbReference type="NCBI Taxonomy" id="1929756"/>
    <lineage>
        <taxon>Eukaryota</taxon>
        <taxon>Fungi</taxon>
        <taxon>Dikarya</taxon>
        <taxon>Basidiomycota</taxon>
        <taxon>Agaricomycotina</taxon>
        <taxon>Agaricomycetes</taxon>
        <taxon>Agaricomycetidae</taxon>
        <taxon>Agaricales</taxon>
        <taxon>Marasmiineae</taxon>
        <taxon>Physalacriaceae</taxon>
        <taxon>Desarmillaria</taxon>
    </lineage>
</organism>
<dbReference type="GeneID" id="85363223"/>
<reference evidence="2" key="1">
    <citation type="submission" date="2023-06" db="EMBL/GenBank/DDBJ databases">
        <authorList>
            <consortium name="Lawrence Berkeley National Laboratory"/>
            <person name="Ahrendt S."/>
            <person name="Sahu N."/>
            <person name="Indic B."/>
            <person name="Wong-Bajracharya J."/>
            <person name="Merenyi Z."/>
            <person name="Ke H.-M."/>
            <person name="Monk M."/>
            <person name="Kocsube S."/>
            <person name="Drula E."/>
            <person name="Lipzen A."/>
            <person name="Balint B."/>
            <person name="Henrissat B."/>
            <person name="Andreopoulos B."/>
            <person name="Martin F.M."/>
            <person name="Harder C.B."/>
            <person name="Rigling D."/>
            <person name="Ford K.L."/>
            <person name="Foster G.D."/>
            <person name="Pangilinan J."/>
            <person name="Papanicolaou A."/>
            <person name="Barry K."/>
            <person name="LaButti K."/>
            <person name="Viragh M."/>
            <person name="Koriabine M."/>
            <person name="Yan M."/>
            <person name="Riley R."/>
            <person name="Champramary S."/>
            <person name="Plett K.L."/>
            <person name="Tsai I.J."/>
            <person name="Slot J."/>
            <person name="Sipos G."/>
            <person name="Plett J."/>
            <person name="Nagy L.G."/>
            <person name="Grigoriev I.V."/>
        </authorList>
    </citation>
    <scope>NUCLEOTIDE SEQUENCE</scope>
    <source>
        <strain evidence="2">CCBAS 213</strain>
    </source>
</reference>
<protein>
    <submittedName>
        <fullName evidence="2">Uncharacterized protein</fullName>
    </submittedName>
</protein>
<evidence type="ECO:0000256" key="1">
    <source>
        <dbReference type="SAM" id="MobiDB-lite"/>
    </source>
</evidence>
<comment type="caution">
    <text evidence="2">The sequence shown here is derived from an EMBL/GenBank/DDBJ whole genome shotgun (WGS) entry which is preliminary data.</text>
</comment>
<dbReference type="Proteomes" id="UP001175211">
    <property type="component" value="Unassembled WGS sequence"/>
</dbReference>
<proteinExistence type="predicted"/>
<accession>A0AA39JSD6</accession>
<dbReference type="EMBL" id="JAUEPS010000045">
    <property type="protein sequence ID" value="KAK0446966.1"/>
    <property type="molecule type" value="Genomic_DNA"/>
</dbReference>
<evidence type="ECO:0000313" key="3">
    <source>
        <dbReference type="Proteomes" id="UP001175211"/>
    </source>
</evidence>
<keyword evidence="3" id="KW-1185">Reference proteome</keyword>
<feature type="region of interest" description="Disordered" evidence="1">
    <location>
        <begin position="1"/>
        <end position="29"/>
    </location>
</feature>
<dbReference type="RefSeq" id="XP_060325991.1">
    <property type="nucleotide sequence ID" value="XM_060479675.1"/>
</dbReference>
<sequence>MTSVKHRNKIMSAGSVATSSRSEHAPPDLIQRSMVTNDAACEGEVLRTHWEWKNHSAIVVRVTACRNNIPIVPSHAPPIHPFDSHRSLLAILNNKPYVPGEIPKDAPTLRTGEYIRWFLLTLLGNFRYDDRKAWEEREVFWRRVQLQHDPHTEPDDWEDFMRSRRDEKTQNCRASRDRQTNTIYDNMASVSPSGLTTTTPNLSPQPHHWHEAFQAASPTLYPPFSILDTGYSVGFLLPR</sequence>
<gene>
    <name evidence="2" type="ORF">EV420DRAFT_1714433</name>
</gene>
<name>A0AA39JSD6_ARMTA</name>